<comment type="caution">
    <text evidence="3">The sequence shown here is derived from an EMBL/GenBank/DDBJ whole genome shotgun (WGS) entry which is preliminary data.</text>
</comment>
<evidence type="ECO:0000256" key="1">
    <source>
        <dbReference type="SAM" id="MobiDB-lite"/>
    </source>
</evidence>
<dbReference type="SUPFAM" id="SSF81383">
    <property type="entry name" value="F-box domain"/>
    <property type="match status" value="1"/>
</dbReference>
<dbReference type="InterPro" id="IPR036047">
    <property type="entry name" value="F-box-like_dom_sf"/>
</dbReference>
<sequence length="491" mass="56550">MGGRKRKRAKDKSPSVPEKRSRRIMPVRGVSMNVLPDDILVIIFELLPPADRCRTERVDQRWRDLAKFRSWSNFKVLKADDFPVTSNGEVVVGYPLDSVLPRCAKFLDEVDLRRFHNSIDAFEKNVRYMAKLRHLHLGNERVNLIRLVRFLPKLKSLALHGREIDSAGIKDIRTNCKELELLHLTGRLYSPGFNCRARLPSTLKCFEINNLDIYTVMDRINEQGIQLESLSVRGPPYLSYWPHRLLQMNTTCLSNFSVQLSQSDCHDFLRVLRSINSPTVSFQKLHSLNLKLLNGVTALQTEELISLTSQNCSSLEHVGIYCYGLQSDTVLTPLAALEHLKSISITFPYPSPQLCRTRRIKAVKLLVKRLITAGRLEHFETNMPVDDKYILRAITSLKNLHAFFCSNRTFPLEYLKEALDNERDDNAPIFRTNIDNADRALKCKIFNHPGLEYCEKAPISHVLLQYQYGGLRDRGCMPHFVTFPDYYSNDD</sequence>
<feature type="region of interest" description="Disordered" evidence="1">
    <location>
        <begin position="1"/>
        <end position="22"/>
    </location>
</feature>
<proteinExistence type="predicted"/>
<name>A0AAD4MJ58_9BILA</name>
<dbReference type="Gene3D" id="1.20.1280.50">
    <property type="match status" value="1"/>
</dbReference>
<dbReference type="PANTHER" id="PTHR31639">
    <property type="entry name" value="F-BOX PROTEIN-LIKE"/>
    <property type="match status" value="1"/>
</dbReference>
<evidence type="ECO:0000313" key="3">
    <source>
        <dbReference type="EMBL" id="KAI1696403.1"/>
    </source>
</evidence>
<reference evidence="3" key="1">
    <citation type="submission" date="2022-01" db="EMBL/GenBank/DDBJ databases">
        <title>Genome Sequence Resource for Two Populations of Ditylenchus destructor, the Migratory Endoparasitic Phytonematode.</title>
        <authorList>
            <person name="Zhang H."/>
            <person name="Lin R."/>
            <person name="Xie B."/>
        </authorList>
    </citation>
    <scope>NUCLEOTIDE SEQUENCE</scope>
    <source>
        <strain evidence="3">BazhouSP</strain>
    </source>
</reference>
<dbReference type="SUPFAM" id="SSF52047">
    <property type="entry name" value="RNI-like"/>
    <property type="match status" value="1"/>
</dbReference>
<dbReference type="CDD" id="cd09917">
    <property type="entry name" value="F-box_SF"/>
    <property type="match status" value="1"/>
</dbReference>
<dbReference type="InterPro" id="IPR032675">
    <property type="entry name" value="LRR_dom_sf"/>
</dbReference>
<dbReference type="PROSITE" id="PS50181">
    <property type="entry name" value="FBOX"/>
    <property type="match status" value="1"/>
</dbReference>
<protein>
    <submittedName>
        <fullName evidence="3">F-box/LRR-repeat protein 2</fullName>
    </submittedName>
</protein>
<accession>A0AAD4MJ58</accession>
<gene>
    <name evidence="3" type="ORF">DdX_19057</name>
</gene>
<dbReference type="SMART" id="SM00256">
    <property type="entry name" value="FBOX"/>
    <property type="match status" value="1"/>
</dbReference>
<dbReference type="Proteomes" id="UP001201812">
    <property type="component" value="Unassembled WGS sequence"/>
</dbReference>
<keyword evidence="4" id="KW-1185">Reference proteome</keyword>
<feature type="domain" description="F-box" evidence="2">
    <location>
        <begin position="29"/>
        <end position="74"/>
    </location>
</feature>
<feature type="compositionally biased region" description="Basic residues" evidence="1">
    <location>
        <begin position="1"/>
        <end position="10"/>
    </location>
</feature>
<organism evidence="3 4">
    <name type="scientific">Ditylenchus destructor</name>
    <dbReference type="NCBI Taxonomy" id="166010"/>
    <lineage>
        <taxon>Eukaryota</taxon>
        <taxon>Metazoa</taxon>
        <taxon>Ecdysozoa</taxon>
        <taxon>Nematoda</taxon>
        <taxon>Chromadorea</taxon>
        <taxon>Rhabditida</taxon>
        <taxon>Tylenchina</taxon>
        <taxon>Tylenchomorpha</taxon>
        <taxon>Sphaerularioidea</taxon>
        <taxon>Anguinidae</taxon>
        <taxon>Anguininae</taxon>
        <taxon>Ditylenchus</taxon>
    </lineage>
</organism>
<dbReference type="Gene3D" id="3.80.10.10">
    <property type="entry name" value="Ribonuclease Inhibitor"/>
    <property type="match status" value="1"/>
</dbReference>
<evidence type="ECO:0000259" key="2">
    <source>
        <dbReference type="PROSITE" id="PS50181"/>
    </source>
</evidence>
<dbReference type="Pfam" id="PF12937">
    <property type="entry name" value="F-box-like"/>
    <property type="match status" value="1"/>
</dbReference>
<evidence type="ECO:0000313" key="4">
    <source>
        <dbReference type="Proteomes" id="UP001201812"/>
    </source>
</evidence>
<dbReference type="InterPro" id="IPR001810">
    <property type="entry name" value="F-box_dom"/>
</dbReference>
<dbReference type="EMBL" id="JAKKPZ010000329">
    <property type="protein sequence ID" value="KAI1696403.1"/>
    <property type="molecule type" value="Genomic_DNA"/>
</dbReference>
<dbReference type="AlphaFoldDB" id="A0AAD4MJ58"/>
<dbReference type="PANTHER" id="PTHR31639:SF285">
    <property type="entry name" value="OS01G0730200 PROTEIN"/>
    <property type="match status" value="1"/>
</dbReference>